<protein>
    <submittedName>
        <fullName evidence="10">L-asparaginase, periplasmic enzyme, AnsB can provide an anaerobic electron acceptor and allows growth on asparagine and glycerol anaerobically (Yogitha, 2013)</fullName>
        <ecNumber evidence="10">3.5.1.1</ecNumber>
    </submittedName>
</protein>
<feature type="domain" description="L-asparaginase N-terminal" evidence="8">
    <location>
        <begin position="27"/>
        <end position="219"/>
    </location>
</feature>
<evidence type="ECO:0000256" key="1">
    <source>
        <dbReference type="ARBA" id="ARBA00010518"/>
    </source>
</evidence>
<name>A0A375ADV9_9GAMM</name>
<dbReference type="InterPro" id="IPR037152">
    <property type="entry name" value="L-asparaginase_N_sf"/>
</dbReference>
<dbReference type="EC" id="3.5.1.1" evidence="10"/>
<dbReference type="InterPro" id="IPR020827">
    <property type="entry name" value="Asparaginase/glutaminase_AS1"/>
</dbReference>
<evidence type="ECO:0000256" key="5">
    <source>
        <dbReference type="PROSITE-ProRule" id="PRU10099"/>
    </source>
</evidence>
<keyword evidence="2 10" id="KW-0378">Hydrolase</keyword>
<evidence type="ECO:0000256" key="4">
    <source>
        <dbReference type="PIRSR" id="PIRSR001220-2"/>
    </source>
</evidence>
<dbReference type="InterPro" id="IPR036152">
    <property type="entry name" value="Asp/glu_Ase-like_sf"/>
</dbReference>
<dbReference type="RefSeq" id="WP_035340446.1">
    <property type="nucleotide sequence ID" value="NZ_LT615367.1"/>
</dbReference>
<dbReference type="Pfam" id="PF00710">
    <property type="entry name" value="Asparaginase"/>
    <property type="match status" value="1"/>
</dbReference>
<dbReference type="PANTHER" id="PTHR11707">
    <property type="entry name" value="L-ASPARAGINASE"/>
    <property type="match status" value="1"/>
</dbReference>
<dbReference type="PROSITE" id="PS00917">
    <property type="entry name" value="ASN_GLN_ASE_2"/>
    <property type="match status" value="1"/>
</dbReference>
<feature type="active site" evidence="5">
    <location>
        <position position="36"/>
    </location>
</feature>
<feature type="active site" description="O-isoaspartyl threonine intermediate" evidence="3">
    <location>
        <position position="36"/>
    </location>
</feature>
<dbReference type="KEGG" id="daq:DAQ1742_03265"/>
<feature type="binding site" evidence="4">
    <location>
        <position position="83"/>
    </location>
    <ligand>
        <name>substrate</name>
    </ligand>
</feature>
<dbReference type="PIRSF" id="PIRSF500176">
    <property type="entry name" value="L_ASNase"/>
    <property type="match status" value="1"/>
</dbReference>
<feature type="binding site" evidence="4">
    <location>
        <begin position="116"/>
        <end position="117"/>
    </location>
    <ligand>
        <name>substrate</name>
    </ligand>
</feature>
<dbReference type="Proteomes" id="UP000294820">
    <property type="component" value="Chromosome 1"/>
</dbReference>
<dbReference type="InterPro" id="IPR027473">
    <property type="entry name" value="L-asparaginase_C"/>
</dbReference>
<evidence type="ECO:0000313" key="10">
    <source>
        <dbReference type="EMBL" id="SLM64081.1"/>
    </source>
</evidence>
<accession>A0A375ADV9</accession>
<keyword evidence="11" id="KW-1185">Reference proteome</keyword>
<dbReference type="CDD" id="cd00411">
    <property type="entry name" value="L-asparaginase_like"/>
    <property type="match status" value="1"/>
</dbReference>
<dbReference type="GO" id="GO:0004067">
    <property type="term" value="F:asparaginase activity"/>
    <property type="evidence" value="ECO:0007669"/>
    <property type="project" value="UniProtKB-UniRule"/>
</dbReference>
<sequence>MERFIKSLFIIIFFFVFTASAAEKLPNIVILATGGTIAGSAATVTQTTGYKAGALGVEKLISAVPEVKTLANVTGEQFANMASENMTGDVVLKLSQHVNELLARSDVDGVVVTHGTDTLEESAYFLQLTVKSDKPVVFAAAMRPATAISADGPMNLLEAVRVAGDKQSRGRGVLVVLNDRIGSARYITKSNASTLDTFRANEEGYLGVVIGNRVYYQNRIDKVHTTRSVFDVRGLSSLPKVDILYGYQDDPEYLYDAAISHGVKGIVYAGMGAGSVSVRGEAGMRKAQQKGIVVVRSTRTGNGIVPPDEALPGLVSDSLNPAHARILLMLALTRTSDPAIIQDYFHTY</sequence>
<dbReference type="InterPro" id="IPR027474">
    <property type="entry name" value="L-asparaginase_N"/>
</dbReference>
<dbReference type="InterPro" id="IPR006034">
    <property type="entry name" value="Asparaginase/glutaminase-like"/>
</dbReference>
<evidence type="ECO:0000313" key="11">
    <source>
        <dbReference type="Proteomes" id="UP000294820"/>
    </source>
</evidence>
<evidence type="ECO:0000256" key="6">
    <source>
        <dbReference type="PROSITE-ProRule" id="PRU10100"/>
    </source>
</evidence>
<organism evidence="10 11">
    <name type="scientific">Dickeya aquatica</name>
    <dbReference type="NCBI Taxonomy" id="1401087"/>
    <lineage>
        <taxon>Bacteria</taxon>
        <taxon>Pseudomonadati</taxon>
        <taxon>Pseudomonadota</taxon>
        <taxon>Gammaproteobacteria</taxon>
        <taxon>Enterobacterales</taxon>
        <taxon>Pectobacteriaceae</taxon>
        <taxon>Dickeya</taxon>
    </lineage>
</organism>
<dbReference type="AlphaFoldDB" id="A0A375ADV9"/>
<dbReference type="NCBIfam" id="TIGR00520">
    <property type="entry name" value="asnASE_II"/>
    <property type="match status" value="1"/>
</dbReference>
<feature type="active site" evidence="6">
    <location>
        <position position="116"/>
    </location>
</feature>
<dbReference type="InterPro" id="IPR027475">
    <property type="entry name" value="Asparaginase/glutaminase_AS2"/>
</dbReference>
<dbReference type="PANTHER" id="PTHR11707:SF28">
    <property type="entry name" value="60 KDA LYSOPHOSPHOLIPASE"/>
    <property type="match status" value="1"/>
</dbReference>
<dbReference type="PROSITE" id="PS00144">
    <property type="entry name" value="ASN_GLN_ASE_1"/>
    <property type="match status" value="1"/>
</dbReference>
<dbReference type="PROSITE" id="PS51732">
    <property type="entry name" value="ASN_GLN_ASE_3"/>
    <property type="match status" value="1"/>
</dbReference>
<dbReference type="InterPro" id="IPR040919">
    <property type="entry name" value="Asparaginase_C"/>
</dbReference>
<dbReference type="FunFam" id="3.40.50.1170:FF:000001">
    <property type="entry name" value="L-asparaginase 2"/>
    <property type="match status" value="1"/>
</dbReference>
<feature type="domain" description="Asparaginase/glutaminase C-terminal" evidence="9">
    <location>
        <begin position="240"/>
        <end position="345"/>
    </location>
</feature>
<dbReference type="EMBL" id="LT615367">
    <property type="protein sequence ID" value="SLM64081.1"/>
    <property type="molecule type" value="Genomic_DNA"/>
</dbReference>
<dbReference type="SUPFAM" id="SSF53774">
    <property type="entry name" value="Glutaminase/Asparaginase"/>
    <property type="match status" value="1"/>
</dbReference>
<proteinExistence type="inferred from homology"/>
<evidence type="ECO:0000256" key="3">
    <source>
        <dbReference type="PIRSR" id="PIRSR001220-1"/>
    </source>
</evidence>
<reference evidence="10 11" key="1">
    <citation type="submission" date="2016-09" db="EMBL/GenBank/DDBJ databases">
        <authorList>
            <person name="Reverchon S."/>
            <person name="Nasser W."/>
            <person name="Leonard S."/>
            <person name="Brochier C."/>
            <person name="Duprey A."/>
        </authorList>
    </citation>
    <scope>NUCLEOTIDE SEQUENCE [LARGE SCALE GENOMIC DNA]</scope>
    <source>
        <strain evidence="10 11">174/2</strain>
    </source>
</reference>
<dbReference type="SMART" id="SM00870">
    <property type="entry name" value="Asparaginase"/>
    <property type="match status" value="1"/>
</dbReference>
<evidence type="ECO:0000256" key="7">
    <source>
        <dbReference type="RuleBase" id="RU004456"/>
    </source>
</evidence>
<comment type="similarity">
    <text evidence="1 7">Belongs to the asparaginase 1 family.</text>
</comment>
<evidence type="ECO:0000259" key="9">
    <source>
        <dbReference type="Pfam" id="PF17763"/>
    </source>
</evidence>
<gene>
    <name evidence="10" type="primary">ansB</name>
    <name evidence="10" type="ORF">DAQ1742_03265</name>
</gene>
<evidence type="ECO:0000259" key="8">
    <source>
        <dbReference type="Pfam" id="PF00710"/>
    </source>
</evidence>
<dbReference type="PRINTS" id="PR00139">
    <property type="entry name" value="ASNGLNASE"/>
</dbReference>
<dbReference type="Pfam" id="PF17763">
    <property type="entry name" value="Asparaginase_C"/>
    <property type="match status" value="1"/>
</dbReference>
<dbReference type="PIRSF" id="PIRSF001220">
    <property type="entry name" value="L-ASNase_gatD"/>
    <property type="match status" value="1"/>
</dbReference>
<dbReference type="InterPro" id="IPR004550">
    <property type="entry name" value="AsnASE_II"/>
</dbReference>
<evidence type="ECO:0000256" key="2">
    <source>
        <dbReference type="ARBA" id="ARBA00022801"/>
    </source>
</evidence>
<dbReference type="Gene3D" id="3.40.50.40">
    <property type="match status" value="1"/>
</dbReference>
<dbReference type="Gene3D" id="3.40.50.1170">
    <property type="entry name" value="L-asparaginase, N-terminal domain"/>
    <property type="match status" value="1"/>
</dbReference>
<dbReference type="GO" id="GO:0006528">
    <property type="term" value="P:asparagine metabolic process"/>
    <property type="evidence" value="ECO:0007669"/>
    <property type="project" value="InterPro"/>
</dbReference>